<accession>A0A098DDW5</accession>
<evidence type="ECO:0000313" key="3">
    <source>
        <dbReference type="EMBL" id="CEF76642.1"/>
    </source>
</evidence>
<keyword evidence="2" id="KW-0812">Transmembrane</keyword>
<organism evidence="3 5">
    <name type="scientific">Gibberella zeae (strain ATCC MYA-4620 / CBS 123657 / FGSC 9075 / NRRL 31084 / PH-1)</name>
    <name type="common">Wheat head blight fungus</name>
    <name type="synonym">Fusarium graminearum</name>
    <dbReference type="NCBI Taxonomy" id="229533"/>
    <lineage>
        <taxon>Eukaryota</taxon>
        <taxon>Fungi</taxon>
        <taxon>Dikarya</taxon>
        <taxon>Ascomycota</taxon>
        <taxon>Pezizomycotina</taxon>
        <taxon>Sordariomycetes</taxon>
        <taxon>Hypocreomycetidae</taxon>
        <taxon>Hypocreales</taxon>
        <taxon>Nectriaceae</taxon>
        <taxon>Fusarium</taxon>
    </lineage>
</organism>
<dbReference type="EMBL" id="HG970333">
    <property type="protein sequence ID" value="CEF76642.1"/>
    <property type="molecule type" value="Genomic_DNA"/>
</dbReference>
<feature type="compositionally biased region" description="Low complexity" evidence="1">
    <location>
        <begin position="76"/>
        <end position="96"/>
    </location>
</feature>
<evidence type="ECO:0000256" key="2">
    <source>
        <dbReference type="SAM" id="Phobius"/>
    </source>
</evidence>
<dbReference type="InParanoid" id="I1RVP7"/>
<evidence type="ECO:0000313" key="4">
    <source>
        <dbReference type="EnsemblFungi" id="CEF76642"/>
    </source>
</evidence>
<dbReference type="RefSeq" id="XP_011320458.1">
    <property type="nucleotide sequence ID" value="XM_011322156.1"/>
</dbReference>
<feature type="compositionally biased region" description="Low complexity" evidence="1">
    <location>
        <begin position="170"/>
        <end position="179"/>
    </location>
</feature>
<reference evidence="4" key="4">
    <citation type="submission" date="2017-01" db="UniProtKB">
        <authorList>
            <consortium name="EnsemblFungi"/>
        </authorList>
    </citation>
    <scope>IDENTIFICATION</scope>
    <source>
        <strain evidence="4">PH-1 / ATCC MYA-4620 / FGSC 9075 / NRRL 31084</strain>
    </source>
</reference>
<protein>
    <submittedName>
        <fullName evidence="3">Chromosome 2, complete genome</fullName>
    </submittedName>
</protein>
<dbReference type="VEuPathDB" id="FungiDB:FGRAMPH1_01G09679"/>
<dbReference type="Proteomes" id="UP000070720">
    <property type="component" value="Chromosome 2"/>
</dbReference>
<dbReference type="EnsemblFungi" id="CEF76642">
    <property type="protein sequence ID" value="CEF76642"/>
    <property type="gene ID" value="FGRRES_08331"/>
</dbReference>
<feature type="compositionally biased region" description="Basic and acidic residues" evidence="1">
    <location>
        <begin position="7"/>
        <end position="35"/>
    </location>
</feature>
<feature type="region of interest" description="Disordered" evidence="1">
    <location>
        <begin position="1"/>
        <end position="40"/>
    </location>
</feature>
<feature type="compositionally biased region" description="Polar residues" evidence="1">
    <location>
        <begin position="97"/>
        <end position="110"/>
    </location>
</feature>
<name>I1RVP7_GIBZE</name>
<dbReference type="AlphaFoldDB" id="I1RVP7"/>
<dbReference type="HOGENOM" id="CLU_858013_0_0_1"/>
<keyword evidence="5" id="KW-1185">Reference proteome</keyword>
<feature type="compositionally biased region" description="Basic and acidic residues" evidence="1">
    <location>
        <begin position="308"/>
        <end position="324"/>
    </location>
</feature>
<gene>
    <name evidence="4" type="primary">FG08331.1</name>
    <name evidence="3" type="ORF">FGRAMPH1_01T09679</name>
</gene>
<evidence type="ECO:0000256" key="1">
    <source>
        <dbReference type="SAM" id="MobiDB-lite"/>
    </source>
</evidence>
<dbReference type="OrthoDB" id="5106342at2759"/>
<proteinExistence type="predicted"/>
<reference evidence="4 5" key="2">
    <citation type="journal article" date="2010" name="Nature">
        <title>Comparative genomics reveals mobile pathogenicity chromosomes in Fusarium.</title>
        <authorList>
            <person name="Ma L.J."/>
            <person name="van der Does H.C."/>
            <person name="Borkovich K.A."/>
            <person name="Coleman J.J."/>
            <person name="Daboussi M.J."/>
            <person name="Di Pietro A."/>
            <person name="Dufresne M."/>
            <person name="Freitag M."/>
            <person name="Grabherr M."/>
            <person name="Henrissat B."/>
            <person name="Houterman P.M."/>
            <person name="Kang S."/>
            <person name="Shim W.B."/>
            <person name="Woloshuk C."/>
            <person name="Xie X."/>
            <person name="Xu J.R."/>
            <person name="Antoniw J."/>
            <person name="Baker S.E."/>
            <person name="Bluhm B.H."/>
            <person name="Breakspear A."/>
            <person name="Brown D.W."/>
            <person name="Butchko R.A."/>
            <person name="Chapman S."/>
            <person name="Coulson R."/>
            <person name="Coutinho P.M."/>
            <person name="Danchin E.G."/>
            <person name="Diener A."/>
            <person name="Gale L.R."/>
            <person name="Gardiner D.M."/>
            <person name="Goff S."/>
            <person name="Hammond-Kosack K.E."/>
            <person name="Hilburn K."/>
            <person name="Hua-Van A."/>
            <person name="Jonkers W."/>
            <person name="Kazan K."/>
            <person name="Kodira C.D."/>
            <person name="Koehrsen M."/>
            <person name="Kumar L."/>
            <person name="Lee Y.H."/>
            <person name="Li L."/>
            <person name="Manners J.M."/>
            <person name="Miranda-Saavedra D."/>
            <person name="Mukherjee M."/>
            <person name="Park G."/>
            <person name="Park J."/>
            <person name="Park S.Y."/>
            <person name="Proctor R.H."/>
            <person name="Regev A."/>
            <person name="Ruiz-Roldan M.C."/>
            <person name="Sain D."/>
            <person name="Sakthikumar S."/>
            <person name="Sykes S."/>
            <person name="Schwartz D.C."/>
            <person name="Turgeon B.G."/>
            <person name="Wapinski I."/>
            <person name="Yoder O."/>
            <person name="Young S."/>
            <person name="Zeng Q."/>
            <person name="Zhou S."/>
            <person name="Galagan J."/>
            <person name="Cuomo C.A."/>
            <person name="Kistler H.C."/>
            <person name="Rep M."/>
        </authorList>
    </citation>
    <scope>GENOME REANNOTATION</scope>
    <source>
        <strain evidence="5">ATCC MYA-4620 / CBS 123657 / FGSC 9075 / NRRL 31084 / PH-1</strain>
        <strain evidence="4">PH-1 / ATCC MYA-4620 / FGSC 9075 / NRRL 31084</strain>
    </source>
</reference>
<feature type="region of interest" description="Disordered" evidence="1">
    <location>
        <begin position="65"/>
        <end position="111"/>
    </location>
</feature>
<dbReference type="KEGG" id="fgr:FGSG_08331"/>
<accession>I1RVP7</accession>
<keyword evidence="2" id="KW-1133">Transmembrane helix</keyword>
<reference evidence="4 5" key="1">
    <citation type="journal article" date="2007" name="Science">
        <title>The Fusarium graminearum genome reveals a link between localized polymorphism and pathogen specialization.</title>
        <authorList>
            <person name="Cuomo C.A."/>
            <person name="Gueldener U."/>
            <person name="Xu J.-R."/>
            <person name="Trail F."/>
            <person name="Turgeon B.G."/>
            <person name="Di Pietro A."/>
            <person name="Walton J.D."/>
            <person name="Ma L.-J."/>
            <person name="Baker S.E."/>
            <person name="Rep M."/>
            <person name="Adam G."/>
            <person name="Antoniw J."/>
            <person name="Baldwin T."/>
            <person name="Calvo S.E."/>
            <person name="Chang Y.-L."/>
            <person name="DeCaprio D."/>
            <person name="Gale L.R."/>
            <person name="Gnerre S."/>
            <person name="Goswami R.S."/>
            <person name="Hammond-Kosack K."/>
            <person name="Harris L.J."/>
            <person name="Hilburn K."/>
            <person name="Kennell J.C."/>
            <person name="Kroken S."/>
            <person name="Magnuson J.K."/>
            <person name="Mannhaupt G."/>
            <person name="Mauceli E.W."/>
            <person name="Mewes H.-W."/>
            <person name="Mitterbauer R."/>
            <person name="Muehlbauer G."/>
            <person name="Muensterkoetter M."/>
            <person name="Nelson D."/>
            <person name="O'Donnell K."/>
            <person name="Ouellet T."/>
            <person name="Qi W."/>
            <person name="Quesneville H."/>
            <person name="Roncero M.I.G."/>
            <person name="Seong K.-Y."/>
            <person name="Tetko I.V."/>
            <person name="Urban M."/>
            <person name="Waalwijk C."/>
            <person name="Ward T.J."/>
            <person name="Yao J."/>
            <person name="Birren B.W."/>
            <person name="Kistler H.C."/>
        </authorList>
    </citation>
    <scope>NUCLEOTIDE SEQUENCE [LARGE SCALE GENOMIC DNA]</scope>
    <source>
        <strain evidence="5">ATCC MYA-4620 / CBS 123657 / FGSC 9075 / NRRL 31084 / PH-1</strain>
        <strain evidence="4">PH-1 / ATCC MYA-4620 / FGSC 9075 / NRRL 31084</strain>
    </source>
</reference>
<keyword evidence="2" id="KW-0472">Membrane</keyword>
<feature type="region of interest" description="Disordered" evidence="1">
    <location>
        <begin position="291"/>
        <end position="324"/>
    </location>
</feature>
<sequence length="324" mass="35486">MMPLRFPDIDLDKEQNRLAKEKKDLPNVDKDKDNHTFTSTGLSSGFTVIGVTTIDTTVGWDTADSKTQSMSETQPTNETQSTSKTQSTSEIESTSKMSTSDEPLTFTKTVSAPIGGNLPIQESKVVSIVMSTITHEFTSTVTVDHSVELEPSTVWITSISPATDIPPPTTSDTTPSPSSPLSTIELIGVIIGTICLLFMICCFPLILFMRRRRSSTPSGSQNNINVTVGNGECSRWSHSEDSRPTPMPASLYSQEDAVKTEVLKRPVRVLSPPPHYDDYWKGENDGYEMGVRETAGEASGSNYAQEQHYYDPKGKGKARDDTCI</sequence>
<feature type="compositionally biased region" description="Polar residues" evidence="1">
    <location>
        <begin position="65"/>
        <end position="75"/>
    </location>
</feature>
<evidence type="ECO:0000313" key="5">
    <source>
        <dbReference type="Proteomes" id="UP000070720"/>
    </source>
</evidence>
<feature type="transmembrane region" description="Helical" evidence="2">
    <location>
        <begin position="186"/>
        <end position="208"/>
    </location>
</feature>
<feature type="region of interest" description="Disordered" evidence="1">
    <location>
        <begin position="159"/>
        <end position="179"/>
    </location>
</feature>
<reference evidence="3 5" key="3">
    <citation type="journal article" date="2015" name="BMC Genomics">
        <title>The completed genome sequence of the pathogenic ascomycete fungus Fusarium graminearum.</title>
        <authorList>
            <person name="King R."/>
            <person name="Urban M."/>
            <person name="Hammond-Kosack M.C."/>
            <person name="Hassani-Pak K."/>
            <person name="Hammond-Kosack K.E."/>
        </authorList>
    </citation>
    <scope>NUCLEOTIDE SEQUENCE [LARGE SCALE GENOMIC DNA]</scope>
    <source>
        <strain evidence="5">ATCC MYA-4620 / CBS 123657 / FGSC 9075 / NRRL 31084 / PH-1</strain>
        <strain evidence="3">PH-1</strain>
    </source>
</reference>